<dbReference type="EMBL" id="PISD01000036">
    <property type="protein sequence ID" value="PKG27849.1"/>
    <property type="molecule type" value="Genomic_DNA"/>
</dbReference>
<organism evidence="1 2">
    <name type="scientific">Cytobacillus horneckiae</name>
    <dbReference type="NCBI Taxonomy" id="549687"/>
    <lineage>
        <taxon>Bacteria</taxon>
        <taxon>Bacillati</taxon>
        <taxon>Bacillota</taxon>
        <taxon>Bacilli</taxon>
        <taxon>Bacillales</taxon>
        <taxon>Bacillaceae</taxon>
        <taxon>Cytobacillus</taxon>
    </lineage>
</organism>
<dbReference type="AlphaFoldDB" id="A0A2N0ZEA7"/>
<evidence type="ECO:0000313" key="1">
    <source>
        <dbReference type="EMBL" id="PKG27849.1"/>
    </source>
</evidence>
<dbReference type="Proteomes" id="UP000233343">
    <property type="component" value="Unassembled WGS sequence"/>
</dbReference>
<accession>A0A2N0ZEA7</accession>
<name>A0A2N0ZEA7_9BACI</name>
<keyword evidence="2" id="KW-1185">Reference proteome</keyword>
<evidence type="ECO:0000313" key="2">
    <source>
        <dbReference type="Proteomes" id="UP000233343"/>
    </source>
</evidence>
<comment type="caution">
    <text evidence="1">The sequence shown here is derived from an EMBL/GenBank/DDBJ whole genome shotgun (WGS) entry which is preliminary data.</text>
</comment>
<sequence>MTKLNLIRFIDSSNDGFEPMTEPTILFADDVTAEHGGYEGLTFRVAEQPIENEIDLAKCRIFRVSIEHAVTAEELNWLAGASFIDVIRKYASLGGF</sequence>
<gene>
    <name evidence="1" type="ORF">CWS20_17315</name>
</gene>
<reference evidence="1 2" key="1">
    <citation type="journal article" date="2010" name="Int. J. Syst. Evol. Microbiol.">
        <title>Bacillus horneckiae sp. nov., isolated from a spacecraft-assembly clean room.</title>
        <authorList>
            <person name="Vaishampayan P."/>
            <person name="Probst A."/>
            <person name="Krishnamurthi S."/>
            <person name="Ghosh S."/>
            <person name="Osman S."/>
            <person name="McDowall A."/>
            <person name="Ruckmani A."/>
            <person name="Mayilraj S."/>
            <person name="Venkateswaran K."/>
        </authorList>
    </citation>
    <scope>NUCLEOTIDE SEQUENCE [LARGE SCALE GENOMIC DNA]</scope>
    <source>
        <strain evidence="2">1PO1SC</strain>
    </source>
</reference>
<proteinExistence type="predicted"/>
<protein>
    <submittedName>
        <fullName evidence="1">Uncharacterized protein</fullName>
    </submittedName>
</protein>
<dbReference type="RefSeq" id="WP_066190575.1">
    <property type="nucleotide sequence ID" value="NZ_JARMMB010000032.1"/>
</dbReference>